<dbReference type="EMBL" id="MTKO01000031">
    <property type="protein sequence ID" value="RWX47602.1"/>
    <property type="molecule type" value="Genomic_DNA"/>
</dbReference>
<keyword evidence="2" id="KW-1185">Reference proteome</keyword>
<name>A0A3S3QHG0_9BACT</name>
<proteinExistence type="predicted"/>
<organism evidence="1 2">
    <name type="scientific">Candidatus Electrothrix aarhusensis</name>
    <dbReference type="NCBI Taxonomy" id="1859131"/>
    <lineage>
        <taxon>Bacteria</taxon>
        <taxon>Pseudomonadati</taxon>
        <taxon>Thermodesulfobacteriota</taxon>
        <taxon>Desulfobulbia</taxon>
        <taxon>Desulfobulbales</taxon>
        <taxon>Desulfobulbaceae</taxon>
        <taxon>Candidatus Electrothrix</taxon>
    </lineage>
</organism>
<evidence type="ECO:0000313" key="1">
    <source>
        <dbReference type="EMBL" id="RWX47602.1"/>
    </source>
</evidence>
<accession>A0A3S3QHG0</accession>
<protein>
    <submittedName>
        <fullName evidence="1">Putative transcriptional regulator</fullName>
    </submittedName>
</protein>
<dbReference type="AlphaFoldDB" id="A0A3S3QHG0"/>
<gene>
    <name evidence="1" type="ORF">H206_06261</name>
</gene>
<evidence type="ECO:0000313" key="2">
    <source>
        <dbReference type="Proteomes" id="UP000287853"/>
    </source>
</evidence>
<reference evidence="1 2" key="1">
    <citation type="submission" date="2017-01" db="EMBL/GenBank/DDBJ databases">
        <title>The cable genome- insights into the physiology and evolution of filamentous bacteria capable of sulfide oxidation via long distance electron transfer.</title>
        <authorList>
            <person name="Schreiber L."/>
            <person name="Bjerg J.T."/>
            <person name="Boggild A."/>
            <person name="Van De Vossenberg J."/>
            <person name="Meysman F."/>
            <person name="Nielsen L.P."/>
            <person name="Schramm A."/>
            <person name="Kjeldsen K.U."/>
        </authorList>
    </citation>
    <scope>NUCLEOTIDE SEQUENCE [LARGE SCALE GENOMIC DNA]</scope>
    <source>
        <strain evidence="1">MCF</strain>
    </source>
</reference>
<comment type="caution">
    <text evidence="1">The sequence shown here is derived from an EMBL/GenBank/DDBJ whole genome shotgun (WGS) entry which is preliminary data.</text>
</comment>
<dbReference type="Proteomes" id="UP000287853">
    <property type="component" value="Unassembled WGS sequence"/>
</dbReference>
<dbReference type="Pfam" id="PF25212">
    <property type="entry name" value="HVO_A0114"/>
    <property type="match status" value="1"/>
</dbReference>
<sequence length="145" mass="16361">MMRNFSSSLFRYGRLKKSFGSINSTLRTTESRMRTVTLTLSSREETNQRFLQAFEGESQGNLLTFDSPSLLFTLLTAERWGLLKMMTGAGAITVREAAERVEKDIQAVQDDVDALLQAGILRNKNDDEVEFPFDAVHVDFMLKAA</sequence>